<reference evidence="1" key="1">
    <citation type="journal article" date="2014" name="Int. J. Syst. Evol. Microbiol.">
        <title>Complete genome sequence of Corynebacterium casei LMG S-19264T (=DSM 44701T), isolated from a smear-ripened cheese.</title>
        <authorList>
            <consortium name="US DOE Joint Genome Institute (JGI-PGF)"/>
            <person name="Walter F."/>
            <person name="Albersmeier A."/>
            <person name="Kalinowski J."/>
            <person name="Ruckert C."/>
        </authorList>
    </citation>
    <scope>NUCLEOTIDE SEQUENCE</scope>
    <source>
        <strain evidence="1">CGMCC 4.7403</strain>
    </source>
</reference>
<evidence type="ECO:0000313" key="1">
    <source>
        <dbReference type="EMBL" id="GHH84703.1"/>
    </source>
</evidence>
<organism evidence="1 2">
    <name type="scientific">Streptomyces capitiformicae</name>
    <dbReference type="NCBI Taxonomy" id="2014920"/>
    <lineage>
        <taxon>Bacteria</taxon>
        <taxon>Bacillati</taxon>
        <taxon>Actinomycetota</taxon>
        <taxon>Actinomycetes</taxon>
        <taxon>Kitasatosporales</taxon>
        <taxon>Streptomycetaceae</taxon>
        <taxon>Streptomyces</taxon>
    </lineage>
</organism>
<dbReference type="AlphaFoldDB" id="A0A919L5B5"/>
<reference evidence="1" key="2">
    <citation type="submission" date="2020-09" db="EMBL/GenBank/DDBJ databases">
        <authorList>
            <person name="Sun Q."/>
            <person name="Zhou Y."/>
        </authorList>
    </citation>
    <scope>NUCLEOTIDE SEQUENCE</scope>
    <source>
        <strain evidence="1">CGMCC 4.7403</strain>
    </source>
</reference>
<keyword evidence="2" id="KW-1185">Reference proteome</keyword>
<name>A0A919L5B5_9ACTN</name>
<dbReference type="EMBL" id="BNAT01000004">
    <property type="protein sequence ID" value="GHH84703.1"/>
    <property type="molecule type" value="Genomic_DNA"/>
</dbReference>
<accession>A0A919L5B5</accession>
<proteinExistence type="predicted"/>
<protein>
    <submittedName>
        <fullName evidence="1">Uncharacterized protein</fullName>
    </submittedName>
</protein>
<dbReference type="Proteomes" id="UP000603227">
    <property type="component" value="Unassembled WGS sequence"/>
</dbReference>
<gene>
    <name evidence="1" type="ORF">GCM10017771_14610</name>
</gene>
<evidence type="ECO:0000313" key="2">
    <source>
        <dbReference type="Proteomes" id="UP000603227"/>
    </source>
</evidence>
<sequence length="118" mass="12812">MASVAGSTSGRAEPSVAARVKRDVRWVRMARPRWRNQVWRAVPGSGSRPSRGVEGRQFAFGGCRVRRERFVPLGGVELWAEEFGSPGHSVVLLSWAPKRRASSGKTGSCGGWWTGACG</sequence>
<comment type="caution">
    <text evidence="1">The sequence shown here is derived from an EMBL/GenBank/DDBJ whole genome shotgun (WGS) entry which is preliminary data.</text>
</comment>